<name>A0ABU8MLV9_9PSEU</name>
<sequence length="437" mass="43565">MIGDESGTDEDATRLVRDERERVAADLRAVVVGHLHDLEAAGDEQAPRYAAAALDATERAAALGGLPEVGSPEHGVRWPLVLLATAAGSVVLALVALVVVLLPASVAAGPLLVLGLAVAIAVTARHAPPAASGAALALVLGVLAAAAPFATTAAPAAGAIAGTVDLPVGTEPESGACLLLGVVLAVAWGVGLHRRRAAVANRRRRWLGAVDAHGRCGAHARLGLSTAGHRTLLAELAVLASGEAEARRVRVARHRLDGVLPALTAVDLAPGPSTPGDGVLDEGRVAVLVAAAQQAAPRTGRPPSVLVCGVPATERPEVGLLAARLLAELVTEVASRPGPVAAGVSVEHRADALALEVTCGRGRLPGSRAAQVPPALQERAALLGGTVEVTSTTGALAVRVVLPTGTRPEVVRPVAAPPAPSAPTVAPTPEAGPAQAA</sequence>
<evidence type="ECO:0000313" key="4">
    <source>
        <dbReference type="Proteomes" id="UP001385809"/>
    </source>
</evidence>
<keyword evidence="2" id="KW-0812">Transmembrane</keyword>
<gene>
    <name evidence="3" type="ORF">WCD74_09140</name>
</gene>
<keyword evidence="2" id="KW-1133">Transmembrane helix</keyword>
<evidence type="ECO:0008006" key="5">
    <source>
        <dbReference type="Google" id="ProtNLM"/>
    </source>
</evidence>
<evidence type="ECO:0000256" key="2">
    <source>
        <dbReference type="SAM" id="Phobius"/>
    </source>
</evidence>
<protein>
    <recommendedName>
        <fullName evidence="5">Signal transduction histidine kinase</fullName>
    </recommendedName>
</protein>
<dbReference type="RefSeq" id="WP_337694534.1">
    <property type="nucleotide sequence ID" value="NZ_JBBEGN010000003.1"/>
</dbReference>
<evidence type="ECO:0000256" key="1">
    <source>
        <dbReference type="SAM" id="MobiDB-lite"/>
    </source>
</evidence>
<evidence type="ECO:0000313" key="3">
    <source>
        <dbReference type="EMBL" id="MEJ2867928.1"/>
    </source>
</evidence>
<feature type="transmembrane region" description="Helical" evidence="2">
    <location>
        <begin position="173"/>
        <end position="193"/>
    </location>
</feature>
<keyword evidence="4" id="KW-1185">Reference proteome</keyword>
<comment type="caution">
    <text evidence="3">The sequence shown here is derived from an EMBL/GenBank/DDBJ whole genome shotgun (WGS) entry which is preliminary data.</text>
</comment>
<dbReference type="Proteomes" id="UP001385809">
    <property type="component" value="Unassembled WGS sequence"/>
</dbReference>
<organism evidence="3 4">
    <name type="scientific">Actinomycetospora aurantiaca</name>
    <dbReference type="NCBI Taxonomy" id="3129233"/>
    <lineage>
        <taxon>Bacteria</taxon>
        <taxon>Bacillati</taxon>
        <taxon>Actinomycetota</taxon>
        <taxon>Actinomycetes</taxon>
        <taxon>Pseudonocardiales</taxon>
        <taxon>Pseudonocardiaceae</taxon>
        <taxon>Actinomycetospora</taxon>
    </lineage>
</organism>
<reference evidence="3 4" key="1">
    <citation type="submission" date="2024-03" db="EMBL/GenBank/DDBJ databases">
        <title>Actinomycetospora sp. OC33-EN08, a novel actinomycete isolated from wild orchid (Aerides multiflora).</title>
        <authorList>
            <person name="Suriyachadkun C."/>
        </authorList>
    </citation>
    <scope>NUCLEOTIDE SEQUENCE [LARGE SCALE GENOMIC DNA]</scope>
    <source>
        <strain evidence="3 4">OC33-EN08</strain>
    </source>
</reference>
<accession>A0ABU8MLV9</accession>
<keyword evidence="2" id="KW-0472">Membrane</keyword>
<feature type="transmembrane region" description="Helical" evidence="2">
    <location>
        <begin position="107"/>
        <end position="124"/>
    </location>
</feature>
<feature type="compositionally biased region" description="Low complexity" evidence="1">
    <location>
        <begin position="422"/>
        <end position="431"/>
    </location>
</feature>
<proteinExistence type="predicted"/>
<dbReference type="EMBL" id="JBBEGN010000003">
    <property type="protein sequence ID" value="MEJ2867928.1"/>
    <property type="molecule type" value="Genomic_DNA"/>
</dbReference>
<feature type="transmembrane region" description="Helical" evidence="2">
    <location>
        <begin position="80"/>
        <end position="101"/>
    </location>
</feature>
<feature type="transmembrane region" description="Helical" evidence="2">
    <location>
        <begin position="136"/>
        <end position="161"/>
    </location>
</feature>
<feature type="region of interest" description="Disordered" evidence="1">
    <location>
        <begin position="411"/>
        <end position="437"/>
    </location>
</feature>